<keyword evidence="1" id="KW-0472">Membrane</keyword>
<name>D2EFU9_PARA4</name>
<proteinExistence type="predicted"/>
<dbReference type="AlphaFoldDB" id="D2EFU9"/>
<keyword evidence="1" id="KW-0812">Transmembrane</keyword>
<dbReference type="Proteomes" id="UP000009375">
    <property type="component" value="Unassembled WGS sequence"/>
</dbReference>
<feature type="transmembrane region" description="Helical" evidence="1">
    <location>
        <begin position="87"/>
        <end position="113"/>
    </location>
</feature>
<accession>D2EFU9</accession>
<evidence type="ECO:0000313" key="2">
    <source>
        <dbReference type="EMBL" id="EEZ92792.1"/>
    </source>
</evidence>
<evidence type="ECO:0000313" key="3">
    <source>
        <dbReference type="Proteomes" id="UP000009375"/>
    </source>
</evidence>
<feature type="transmembrane region" description="Helical" evidence="1">
    <location>
        <begin position="48"/>
        <end position="75"/>
    </location>
</feature>
<evidence type="ECO:0000256" key="1">
    <source>
        <dbReference type="SAM" id="Phobius"/>
    </source>
</evidence>
<reference evidence="2 3" key="1">
    <citation type="journal article" date="2010" name="Proc. Natl. Acad. Sci. U.S.A.">
        <title>Enigmatic, ultrasmall, uncultivated Archaea.</title>
        <authorList>
            <person name="Baker B.J."/>
            <person name="Comolli L.R."/>
            <person name="Dick G.J."/>
            <person name="Hauser L.J."/>
            <person name="Hyatt D."/>
            <person name="Dill B.D."/>
            <person name="Land M.L."/>
            <person name="Verberkmoes N.C."/>
            <person name="Hettich R.L."/>
            <person name="Banfield J.F."/>
        </authorList>
    </citation>
    <scope>NUCLEOTIDE SEQUENCE [LARGE SCALE GENOMIC DNA]</scope>
</reference>
<organism evidence="2 3">
    <name type="scientific">Candidatus Parvarchaeum acidiphilum ARMAN-4</name>
    <dbReference type="NCBI Taxonomy" id="662760"/>
    <lineage>
        <taxon>Archaea</taxon>
        <taxon>Candidatus Parvarchaeota</taxon>
        <taxon>Candidatus Parvarchaeum</taxon>
    </lineage>
</organism>
<keyword evidence="1" id="KW-1133">Transmembrane helix</keyword>
<feature type="transmembrane region" description="Helical" evidence="1">
    <location>
        <begin position="20"/>
        <end position="36"/>
    </location>
</feature>
<sequence length="174" mass="20009">MKDTGGLKVFSNLLKEKKFFVIIPVIIFSTYLYLFLHDKVGVFEFSFFYPLFDVVCAIALSFTISIIIAINYYIIKARKDANKRNTVWAIFFSLLSTPFCCNVLIPLLIAFAFGSAALSPIYYTAQTILVDSDPIIIIFSIIIIYIFYRRSLNAFKNCKINLSHYRVTQHNNLP</sequence>
<protein>
    <submittedName>
        <fullName evidence="2">Uncharacterized protein</fullName>
    </submittedName>
</protein>
<feature type="transmembrane region" description="Helical" evidence="1">
    <location>
        <begin position="125"/>
        <end position="148"/>
    </location>
</feature>
<dbReference type="EMBL" id="GG730049">
    <property type="protein sequence ID" value="EEZ92792.1"/>
    <property type="molecule type" value="Genomic_DNA"/>
</dbReference>
<gene>
    <name evidence="2" type="ORF">BJBARM4_0627</name>
</gene>